<evidence type="ECO:0000256" key="1">
    <source>
        <dbReference type="ARBA" id="ARBA00022527"/>
    </source>
</evidence>
<dbReference type="EMBL" id="LAZR01016672">
    <property type="protein sequence ID" value="KKM03476.1"/>
    <property type="molecule type" value="Genomic_DNA"/>
</dbReference>
<keyword evidence="1" id="KW-0418">Kinase</keyword>
<dbReference type="InterPro" id="IPR036890">
    <property type="entry name" value="HATPase_C_sf"/>
</dbReference>
<dbReference type="CDD" id="cd16936">
    <property type="entry name" value="HATPase_RsbW-like"/>
    <property type="match status" value="1"/>
</dbReference>
<dbReference type="InterPro" id="IPR050267">
    <property type="entry name" value="Anti-sigma-factor_SerPK"/>
</dbReference>
<dbReference type="Pfam" id="PF13581">
    <property type="entry name" value="HATPase_c_2"/>
    <property type="match status" value="1"/>
</dbReference>
<dbReference type="AlphaFoldDB" id="A0A0F9JCB6"/>
<feature type="domain" description="Histidine kinase/HSP90-like ATPase" evidence="2">
    <location>
        <begin position="44"/>
        <end position="161"/>
    </location>
</feature>
<organism evidence="3">
    <name type="scientific">marine sediment metagenome</name>
    <dbReference type="NCBI Taxonomy" id="412755"/>
    <lineage>
        <taxon>unclassified sequences</taxon>
        <taxon>metagenomes</taxon>
        <taxon>ecological metagenomes</taxon>
    </lineage>
</organism>
<dbReference type="PANTHER" id="PTHR35526:SF3">
    <property type="entry name" value="ANTI-SIGMA-F FACTOR RSBW"/>
    <property type="match status" value="1"/>
</dbReference>
<dbReference type="SUPFAM" id="SSF55874">
    <property type="entry name" value="ATPase domain of HSP90 chaperone/DNA topoisomerase II/histidine kinase"/>
    <property type="match status" value="1"/>
</dbReference>
<proteinExistence type="predicted"/>
<reference evidence="3" key="1">
    <citation type="journal article" date="2015" name="Nature">
        <title>Complex archaea that bridge the gap between prokaryotes and eukaryotes.</title>
        <authorList>
            <person name="Spang A."/>
            <person name="Saw J.H."/>
            <person name="Jorgensen S.L."/>
            <person name="Zaremba-Niedzwiedzka K."/>
            <person name="Martijn J."/>
            <person name="Lind A.E."/>
            <person name="van Eijk R."/>
            <person name="Schleper C."/>
            <person name="Guy L."/>
            <person name="Ettema T.J."/>
        </authorList>
    </citation>
    <scope>NUCLEOTIDE SEQUENCE</scope>
</reference>
<name>A0A0F9JCB6_9ZZZZ</name>
<keyword evidence="1" id="KW-0808">Transferase</keyword>
<dbReference type="GO" id="GO:0004674">
    <property type="term" value="F:protein serine/threonine kinase activity"/>
    <property type="evidence" value="ECO:0007669"/>
    <property type="project" value="UniProtKB-KW"/>
</dbReference>
<protein>
    <recommendedName>
        <fullName evidence="2">Histidine kinase/HSP90-like ATPase domain-containing protein</fullName>
    </recommendedName>
</protein>
<comment type="caution">
    <text evidence="3">The sequence shown here is derived from an EMBL/GenBank/DDBJ whole genome shotgun (WGS) entry which is preliminary data.</text>
</comment>
<gene>
    <name evidence="3" type="ORF">LCGC14_1774030</name>
</gene>
<dbReference type="Gene3D" id="3.30.565.10">
    <property type="entry name" value="Histidine kinase-like ATPase, C-terminal domain"/>
    <property type="match status" value="1"/>
</dbReference>
<evidence type="ECO:0000313" key="3">
    <source>
        <dbReference type="EMBL" id="KKM03476.1"/>
    </source>
</evidence>
<dbReference type="PANTHER" id="PTHR35526">
    <property type="entry name" value="ANTI-SIGMA-F FACTOR RSBW-RELATED"/>
    <property type="match status" value="1"/>
</dbReference>
<evidence type="ECO:0000259" key="2">
    <source>
        <dbReference type="Pfam" id="PF13581"/>
    </source>
</evidence>
<dbReference type="InterPro" id="IPR003594">
    <property type="entry name" value="HATPase_dom"/>
</dbReference>
<sequence length="173" mass="19564">MRFAMHFAITEDRLNREVEDREIVRMLNERTIEVSLPNRMGYERIAMDCSASFARIVGFASERVEDLKTAVAEACLNAIEHGNRGRPDTRVLVTMNFNDDFFSVSVMDEGNGIAELPEEPNIEQVVEKLEPPKGLGIYLIKQLVDQVEFNDMTKGGHAVRMLIKLTSQQSSSD</sequence>
<keyword evidence="1" id="KW-0723">Serine/threonine-protein kinase</keyword>
<accession>A0A0F9JCB6</accession>